<evidence type="ECO:0000313" key="2">
    <source>
        <dbReference type="EMBL" id="CAI9277216.1"/>
    </source>
</evidence>
<feature type="domain" description="Transposase MuDR plant" evidence="1">
    <location>
        <begin position="170"/>
        <end position="210"/>
    </location>
</feature>
<dbReference type="InterPro" id="IPR004332">
    <property type="entry name" value="Transposase_MuDR"/>
</dbReference>
<dbReference type="Proteomes" id="UP001177003">
    <property type="component" value="Chromosome 3"/>
</dbReference>
<sequence length="214" mass="24776">MTYSECNNFLERYIQESIKKLYYCESSKPLLFGLSAIYNDEDYASFIFDPYGTNGIISLYVDHDCQGIEDLFFSEIEEEKDGDDSCIDGGENEDEIENLRDVEVEFNEDEATMNKTKGDDYLFELYGEEEKGNDNKIDDDVDGGEEEANLTQQHLIFNELTTWKKQYLLLGIRFKDPAQLKSMLCNYFVANGYQICFEKNDSKRLLVKCCKGAH</sequence>
<gene>
    <name evidence="2" type="ORF">LSALG_LOCUS17155</name>
</gene>
<organism evidence="2 3">
    <name type="scientific">Lactuca saligna</name>
    <name type="common">Willowleaf lettuce</name>
    <dbReference type="NCBI Taxonomy" id="75948"/>
    <lineage>
        <taxon>Eukaryota</taxon>
        <taxon>Viridiplantae</taxon>
        <taxon>Streptophyta</taxon>
        <taxon>Embryophyta</taxon>
        <taxon>Tracheophyta</taxon>
        <taxon>Spermatophyta</taxon>
        <taxon>Magnoliopsida</taxon>
        <taxon>eudicotyledons</taxon>
        <taxon>Gunneridae</taxon>
        <taxon>Pentapetalae</taxon>
        <taxon>asterids</taxon>
        <taxon>campanulids</taxon>
        <taxon>Asterales</taxon>
        <taxon>Asteraceae</taxon>
        <taxon>Cichorioideae</taxon>
        <taxon>Cichorieae</taxon>
        <taxon>Lactucinae</taxon>
        <taxon>Lactuca</taxon>
    </lineage>
</organism>
<dbReference type="AlphaFoldDB" id="A0AA35YNK7"/>
<dbReference type="Pfam" id="PF03108">
    <property type="entry name" value="DBD_Tnp_Mut"/>
    <property type="match status" value="1"/>
</dbReference>
<evidence type="ECO:0000259" key="1">
    <source>
        <dbReference type="Pfam" id="PF03108"/>
    </source>
</evidence>
<keyword evidence="3" id="KW-1185">Reference proteome</keyword>
<dbReference type="EMBL" id="OX465079">
    <property type="protein sequence ID" value="CAI9277216.1"/>
    <property type="molecule type" value="Genomic_DNA"/>
</dbReference>
<reference evidence="2" key="1">
    <citation type="submission" date="2023-04" db="EMBL/GenBank/DDBJ databases">
        <authorList>
            <person name="Vijverberg K."/>
            <person name="Xiong W."/>
            <person name="Schranz E."/>
        </authorList>
    </citation>
    <scope>NUCLEOTIDE SEQUENCE</scope>
</reference>
<evidence type="ECO:0000313" key="3">
    <source>
        <dbReference type="Proteomes" id="UP001177003"/>
    </source>
</evidence>
<protein>
    <recommendedName>
        <fullName evidence="1">Transposase MuDR plant domain-containing protein</fullName>
    </recommendedName>
</protein>
<name>A0AA35YNK7_LACSI</name>
<accession>A0AA35YNK7</accession>
<proteinExistence type="predicted"/>